<evidence type="ECO:0000313" key="1">
    <source>
        <dbReference type="EMBL" id="KKK97907.1"/>
    </source>
</evidence>
<dbReference type="AlphaFoldDB" id="A0A0F8ZVN9"/>
<accession>A0A0F8ZVN9</accession>
<comment type="caution">
    <text evidence="1">The sequence shown here is derived from an EMBL/GenBank/DDBJ whole genome shotgun (WGS) entry which is preliminary data.</text>
</comment>
<reference evidence="1" key="1">
    <citation type="journal article" date="2015" name="Nature">
        <title>Complex archaea that bridge the gap between prokaryotes and eukaryotes.</title>
        <authorList>
            <person name="Spang A."/>
            <person name="Saw J.H."/>
            <person name="Jorgensen S.L."/>
            <person name="Zaremba-Niedzwiedzka K."/>
            <person name="Martijn J."/>
            <person name="Lind A.E."/>
            <person name="van Eijk R."/>
            <person name="Schleper C."/>
            <person name="Guy L."/>
            <person name="Ettema T.J."/>
        </authorList>
    </citation>
    <scope>NUCLEOTIDE SEQUENCE</scope>
</reference>
<sequence>LTTDKKLAIFDGYNVQILSDTLSEKTNDLFESSDDQPISFSDMDLTYSDLFHAVVKQDTYEYILYCVLSGDTVVKNAFVLDYRTGGIYPYDGQIFESSIYVMSTNKAKILYTSGRSGLTFEMESGNSDNGSSINAYWVSGKIKPSLASLAVQMLQVALHLKNITSASTLNIGFQYRNDWGVSWNTSENVNYDHNDELNFGKTPLFDIGTVENMFQIKLKDNSTNPAPTIYGVDLYGQQLGLEVGDKATV</sequence>
<protein>
    <submittedName>
        <fullName evidence="1">Uncharacterized protein</fullName>
    </submittedName>
</protein>
<dbReference type="EMBL" id="LAZR01045842">
    <property type="protein sequence ID" value="KKK97907.1"/>
    <property type="molecule type" value="Genomic_DNA"/>
</dbReference>
<gene>
    <name evidence="1" type="ORF">LCGC14_2648040</name>
</gene>
<proteinExistence type="predicted"/>
<name>A0A0F8ZVN9_9ZZZZ</name>
<organism evidence="1">
    <name type="scientific">marine sediment metagenome</name>
    <dbReference type="NCBI Taxonomy" id="412755"/>
    <lineage>
        <taxon>unclassified sequences</taxon>
        <taxon>metagenomes</taxon>
        <taxon>ecological metagenomes</taxon>
    </lineage>
</organism>
<feature type="non-terminal residue" evidence="1">
    <location>
        <position position="1"/>
    </location>
</feature>